<accession>A0A2S0KE52</accession>
<keyword evidence="3" id="KW-1185">Reference proteome</keyword>
<dbReference type="EMBL" id="CP027433">
    <property type="protein sequence ID" value="AVL99958.1"/>
    <property type="molecule type" value="Genomic_DNA"/>
</dbReference>
<gene>
    <name evidence="2" type="ORF">C6V83_06415</name>
</gene>
<dbReference type="Proteomes" id="UP000239814">
    <property type="component" value="Chromosome"/>
</dbReference>
<dbReference type="AlphaFoldDB" id="A0A2S0KE52"/>
<protein>
    <submittedName>
        <fullName evidence="2">DUF2236 domain-containing protein</fullName>
    </submittedName>
</protein>
<dbReference type="GO" id="GO:0016491">
    <property type="term" value="F:oxidoreductase activity"/>
    <property type="evidence" value="ECO:0007669"/>
    <property type="project" value="InterPro"/>
</dbReference>
<dbReference type="RefSeq" id="WP_105941690.1">
    <property type="nucleotide sequence ID" value="NZ_CP027433.1"/>
</dbReference>
<organism evidence="2 3">
    <name type="scientific">Gordonia iterans</name>
    <dbReference type="NCBI Taxonomy" id="1004901"/>
    <lineage>
        <taxon>Bacteria</taxon>
        <taxon>Bacillati</taxon>
        <taxon>Actinomycetota</taxon>
        <taxon>Actinomycetes</taxon>
        <taxon>Mycobacteriales</taxon>
        <taxon>Gordoniaceae</taxon>
        <taxon>Gordonia</taxon>
    </lineage>
</organism>
<name>A0A2S0KE52_9ACTN</name>
<evidence type="ECO:0000259" key="1">
    <source>
        <dbReference type="Pfam" id="PF09995"/>
    </source>
</evidence>
<dbReference type="Pfam" id="PF09995">
    <property type="entry name" value="MPAB_Lcp_cat"/>
    <property type="match status" value="1"/>
</dbReference>
<evidence type="ECO:0000313" key="2">
    <source>
        <dbReference type="EMBL" id="AVL99958.1"/>
    </source>
</evidence>
<dbReference type="InterPro" id="IPR037473">
    <property type="entry name" value="Lcp-like"/>
</dbReference>
<dbReference type="PANTHER" id="PTHR37539:SF1">
    <property type="entry name" value="ER-BOUND OXYGENASE MPAB_MPAB'_RUBBER OXYGENASE CATALYTIC DOMAIN-CONTAINING PROTEIN"/>
    <property type="match status" value="1"/>
</dbReference>
<dbReference type="OrthoDB" id="7614910at2"/>
<sequence length="414" mass="45492">MTQPVDADSRPLPARFPRKPVPVAAGMRVIGRLLGVPPVPGDAEFARLGELLYAGDQEMDALVDWMFEKGVAETKPLFRQALSEGIAAVPDAPPQLRTFFETYEAVPDWVDEDKLRLAAAVMRSGGADGLYLARDVALIGGYQYSGFNQTLLRTGALEKGSNARFAETTQWALDVITPDGLRPGGVGYQSTLHVRFIHSMVRRHVEAMPDWDDRKWGLPINQTDMAATLVGSLIAPSVGGIGMGLINRPREYEAIAHLTRYVGWLIGVRDELLPRDFRDSVRLLIHTSAALAIPDETSKLLARPMAGDPDQWHYDTAPRLRRRIARSQHLSITEGFLGPQAMRNLGLNPVVLPWYPVLRTPVNLLRSAAKLRSGGLERASRRGDRETKAFLRTMAGDDVRIGDSAHVASRAAAA</sequence>
<proteinExistence type="predicted"/>
<dbReference type="KEGG" id="git:C6V83_06415"/>
<dbReference type="InterPro" id="IPR018713">
    <property type="entry name" value="MPAB/Lcp_cat_dom"/>
</dbReference>
<feature type="domain" description="ER-bound oxygenase mpaB/mpaB'/Rubber oxygenase catalytic" evidence="1">
    <location>
        <begin position="151"/>
        <end position="350"/>
    </location>
</feature>
<dbReference type="PANTHER" id="PTHR37539">
    <property type="entry name" value="SECRETED PROTEIN-RELATED"/>
    <property type="match status" value="1"/>
</dbReference>
<evidence type="ECO:0000313" key="3">
    <source>
        <dbReference type="Proteomes" id="UP000239814"/>
    </source>
</evidence>
<reference evidence="2 3" key="1">
    <citation type="submission" date="2018-03" db="EMBL/GenBank/DDBJ databases">
        <title>Characteristics and genome of n-alkane degrading marine bacteria Gordonia iterans isolated from crude oil contaminated in Tae-an, South Korea.</title>
        <authorList>
            <person name="Lee S.-S."/>
            <person name="Kim H."/>
        </authorList>
    </citation>
    <scope>NUCLEOTIDE SEQUENCE [LARGE SCALE GENOMIC DNA]</scope>
    <source>
        <strain evidence="2 3">Co17</strain>
    </source>
</reference>